<dbReference type="GO" id="GO:0005978">
    <property type="term" value="P:glycogen biosynthetic process"/>
    <property type="evidence" value="ECO:0007669"/>
    <property type="project" value="UniProtKB-UniRule"/>
</dbReference>
<evidence type="ECO:0000256" key="6">
    <source>
        <dbReference type="ARBA" id="ARBA00022676"/>
    </source>
</evidence>
<comment type="similarity">
    <text evidence="4 10">Belongs to the glycosyl hydrolase 13 family. GlgB subfamily.</text>
</comment>
<comment type="subunit">
    <text evidence="10">Monomer.</text>
</comment>
<dbReference type="EMBL" id="SAUW01000005">
    <property type="protein sequence ID" value="RWR13272.1"/>
    <property type="molecule type" value="Genomic_DNA"/>
</dbReference>
<dbReference type="AlphaFoldDB" id="A0A443IYP7"/>
<dbReference type="NCBIfam" id="NF008967">
    <property type="entry name" value="PRK12313.1"/>
    <property type="match status" value="1"/>
</dbReference>
<evidence type="ECO:0000256" key="9">
    <source>
        <dbReference type="ARBA" id="ARBA00023277"/>
    </source>
</evidence>
<evidence type="ECO:0000256" key="3">
    <source>
        <dbReference type="ARBA" id="ARBA00004964"/>
    </source>
</evidence>
<dbReference type="SUPFAM" id="SSF51445">
    <property type="entry name" value="(Trans)glycosidases"/>
    <property type="match status" value="1"/>
</dbReference>
<dbReference type="Pfam" id="PF02922">
    <property type="entry name" value="CBM_48"/>
    <property type="match status" value="1"/>
</dbReference>
<evidence type="ECO:0000256" key="11">
    <source>
        <dbReference type="PIRSR" id="PIRSR000463-1"/>
    </source>
</evidence>
<dbReference type="InterPro" id="IPR006048">
    <property type="entry name" value="A-amylase/branching_C"/>
</dbReference>
<comment type="caution">
    <text evidence="13">The sequence shown here is derived from an EMBL/GenBank/DDBJ whole genome shotgun (WGS) entry which is preliminary data.</text>
</comment>
<comment type="pathway">
    <text evidence="3 10">Glycan biosynthesis; glycogen biosynthesis.</text>
</comment>
<evidence type="ECO:0000256" key="2">
    <source>
        <dbReference type="ARBA" id="ARBA00002953"/>
    </source>
</evidence>
<reference evidence="13 14" key="2">
    <citation type="submission" date="2019-01" db="EMBL/GenBank/DDBJ databases">
        <authorList>
            <person name="Li Y."/>
        </authorList>
    </citation>
    <scope>NUCLEOTIDE SEQUENCE [LARGE SCALE GENOMIC DNA]</scope>
    <source>
        <strain evidence="13 14">2D-5</strain>
    </source>
</reference>
<dbReference type="InterPro" id="IPR006047">
    <property type="entry name" value="GH13_cat_dom"/>
</dbReference>
<feature type="domain" description="Glycosyl hydrolase family 13 catalytic" evidence="12">
    <location>
        <begin position="248"/>
        <end position="595"/>
    </location>
</feature>
<dbReference type="PIRSF" id="PIRSF000463">
    <property type="entry name" value="GlgB"/>
    <property type="match status" value="1"/>
</dbReference>
<dbReference type="InterPro" id="IPR004193">
    <property type="entry name" value="Glyco_hydro_13_N"/>
</dbReference>
<dbReference type="UniPathway" id="UPA00164"/>
<evidence type="ECO:0000259" key="12">
    <source>
        <dbReference type="SMART" id="SM00642"/>
    </source>
</evidence>
<protein>
    <recommendedName>
        <fullName evidence="10">1,4-alpha-glucan branching enzyme GlgB</fullName>
        <ecNumber evidence="10">2.4.1.18</ecNumber>
    </recommendedName>
    <alternativeName>
        <fullName evidence="10">1,4-alpha-D-glucan:1,4-alpha-D-glucan 6-glucosyl-transferase</fullName>
    </alternativeName>
    <alternativeName>
        <fullName evidence="10">Alpha-(1-&gt;4)-glucan branching enzyme</fullName>
    </alternativeName>
    <alternativeName>
        <fullName evidence="10">Glycogen branching enzyme</fullName>
        <shortName evidence="10">BE</shortName>
    </alternativeName>
</protein>
<evidence type="ECO:0000256" key="1">
    <source>
        <dbReference type="ARBA" id="ARBA00000826"/>
    </source>
</evidence>
<dbReference type="Gene3D" id="3.20.20.80">
    <property type="entry name" value="Glycosidases"/>
    <property type="match status" value="1"/>
</dbReference>
<keyword evidence="7 10" id="KW-0808">Transferase</keyword>
<evidence type="ECO:0000256" key="7">
    <source>
        <dbReference type="ARBA" id="ARBA00022679"/>
    </source>
</evidence>
<dbReference type="NCBIfam" id="TIGR01515">
    <property type="entry name" value="branching_enzym"/>
    <property type="match status" value="1"/>
</dbReference>
<dbReference type="GO" id="GO:0004553">
    <property type="term" value="F:hydrolase activity, hydrolyzing O-glycosyl compounds"/>
    <property type="evidence" value="ECO:0007669"/>
    <property type="project" value="InterPro"/>
</dbReference>
<evidence type="ECO:0000313" key="14">
    <source>
        <dbReference type="Proteomes" id="UP000285710"/>
    </source>
</evidence>
<dbReference type="EC" id="2.4.1.18" evidence="10"/>
<dbReference type="NCBIfam" id="NF003811">
    <property type="entry name" value="PRK05402.1"/>
    <property type="match status" value="1"/>
</dbReference>
<dbReference type="InterPro" id="IPR017853">
    <property type="entry name" value="GH"/>
</dbReference>
<comment type="function">
    <text evidence="2 10">Catalyzes the formation of the alpha-1,6-glucosidic linkages in glycogen by scission of a 1,4-alpha-linked oligosaccharide from growing alpha-1,4-glucan chains and the subsequent attachment of the oligosaccharide to the alpha-1,6 position.</text>
</comment>
<gene>
    <name evidence="10 13" type="primary">glgB</name>
    <name evidence="13" type="ORF">D2T33_06035</name>
</gene>
<dbReference type="Gene3D" id="2.60.40.10">
    <property type="entry name" value="Immunoglobulins"/>
    <property type="match status" value="1"/>
</dbReference>
<dbReference type="SUPFAM" id="SSF81296">
    <property type="entry name" value="E set domains"/>
    <property type="match status" value="1"/>
</dbReference>
<name>A0A443IYP7_9RHOB</name>
<keyword evidence="5 10" id="KW-0321">Glycogen metabolism</keyword>
<organism evidence="13 14">
    <name type="scientific">Paenirhodobacter populi</name>
    <dbReference type="NCBI Taxonomy" id="2306993"/>
    <lineage>
        <taxon>Bacteria</taxon>
        <taxon>Pseudomonadati</taxon>
        <taxon>Pseudomonadota</taxon>
        <taxon>Alphaproteobacteria</taxon>
        <taxon>Rhodobacterales</taxon>
        <taxon>Rhodobacter group</taxon>
        <taxon>Paenirhodobacter</taxon>
    </lineage>
</organism>
<dbReference type="InterPro" id="IPR006407">
    <property type="entry name" value="GlgB"/>
</dbReference>
<dbReference type="InterPro" id="IPR044143">
    <property type="entry name" value="GlgB_N_E_set_prok"/>
</dbReference>
<evidence type="ECO:0000256" key="8">
    <source>
        <dbReference type="ARBA" id="ARBA00023056"/>
    </source>
</evidence>
<dbReference type="InterPro" id="IPR013780">
    <property type="entry name" value="Glyco_hydro_b"/>
</dbReference>
<dbReference type="PANTHER" id="PTHR43651">
    <property type="entry name" value="1,4-ALPHA-GLUCAN-BRANCHING ENZYME"/>
    <property type="match status" value="1"/>
</dbReference>
<feature type="active site" description="Nucleophile" evidence="10 11">
    <location>
        <position position="407"/>
    </location>
</feature>
<dbReference type="FunFam" id="3.20.20.80:FF:000003">
    <property type="entry name" value="1,4-alpha-glucan branching enzyme GlgB"/>
    <property type="match status" value="1"/>
</dbReference>
<evidence type="ECO:0000256" key="10">
    <source>
        <dbReference type="HAMAP-Rule" id="MF_00685"/>
    </source>
</evidence>
<dbReference type="GO" id="GO:0005829">
    <property type="term" value="C:cytosol"/>
    <property type="evidence" value="ECO:0007669"/>
    <property type="project" value="TreeGrafter"/>
</dbReference>
<dbReference type="PANTHER" id="PTHR43651:SF3">
    <property type="entry name" value="1,4-ALPHA-GLUCAN-BRANCHING ENZYME"/>
    <property type="match status" value="1"/>
</dbReference>
<keyword evidence="9 10" id="KW-0119">Carbohydrate metabolism</keyword>
<dbReference type="Proteomes" id="UP000285710">
    <property type="component" value="Unassembled WGS sequence"/>
</dbReference>
<dbReference type="Pfam" id="PF00128">
    <property type="entry name" value="Alpha-amylase"/>
    <property type="match status" value="1"/>
</dbReference>
<sequence length="727" mass="81801">MPGPGGSVTIDRQVAEALVAGRQEDPFAVLGPHRTDQGDRIVALVPDAERLWAVGAETVELSPVVPGLFCGPWDGGPYRLRAENALATWDFDDPYAFGPVLGAIDEYLIGEGTHRRLWEVLGAHAITHEGRRGVHFAVWAPSAKRVSVVGGFNNWDGRRHQMRRRGMTGVWEIFIPALMPGEAYRYEILGAEGQLEPLKADPVGFGAEHPPAKASVVRELDLHPWGDAAWLAKRDKAQAVRAPVSVYEVHLGSWRRVAGEGNRPLSYHELASRLVDYVADLGFTHIEILPITEHPFDGSWGYQPIGLYAPTIRHGRPEEFAEFVDAAHRRGLGVILDWVPGHFPTDDHGLRRFDGTALYEHADPREGFHQDWNTLIYNYGRREVANYLEANALFWLDQYHLDGLRVDAVASMLFRDYSRPAGEWVPNAEGGRENLEAIAFLQSTNRLAYGEKPGIMMIAEESTTYPGVTRPVDKGGLGFGFKWNMGWMNDWLRYFAREPIHRRWHHNELTFASSYIYSENFFLPISHDEVVHGKASMIGKMPGSDVEKFANLRAFYALQWGHPGKKLLFMGQEFAQWREWSHERELDWNLLDYLPHQGVMRLIRDLNRLYRETPALHWGDADPEGFSWIEADDAEHSVYVFARRAPGLPPVVVAANLTPVERILRIGLPQDGVWREVLNTDSAWYGGGNRGNLGGITAMREPTSRCDFSAEAYLPPLSVVMFTPGAA</sequence>
<dbReference type="Pfam" id="PF02806">
    <property type="entry name" value="Alpha-amylase_C"/>
    <property type="match status" value="1"/>
</dbReference>
<comment type="catalytic activity">
    <reaction evidence="1 10">
        <text>Transfers a segment of a (1-&gt;4)-alpha-D-glucan chain to a primary hydroxy group in a similar glucan chain.</text>
        <dbReference type="EC" id="2.4.1.18"/>
    </reaction>
</comment>
<feature type="active site" description="Proton donor" evidence="10 11">
    <location>
        <position position="460"/>
    </location>
</feature>
<keyword evidence="6 10" id="KW-0328">Glycosyltransferase</keyword>
<dbReference type="SMART" id="SM00642">
    <property type="entry name" value="Aamy"/>
    <property type="match status" value="1"/>
</dbReference>
<dbReference type="SUPFAM" id="SSF51011">
    <property type="entry name" value="Glycosyl hydrolase domain"/>
    <property type="match status" value="1"/>
</dbReference>
<evidence type="ECO:0000256" key="4">
    <source>
        <dbReference type="ARBA" id="ARBA00009000"/>
    </source>
</evidence>
<accession>A0A443IYP7</accession>
<dbReference type="InterPro" id="IPR013783">
    <property type="entry name" value="Ig-like_fold"/>
</dbReference>
<evidence type="ECO:0000313" key="13">
    <source>
        <dbReference type="EMBL" id="RWR13272.1"/>
    </source>
</evidence>
<evidence type="ECO:0000256" key="5">
    <source>
        <dbReference type="ARBA" id="ARBA00022600"/>
    </source>
</evidence>
<dbReference type="FunFam" id="2.60.40.10:FF:000169">
    <property type="entry name" value="1,4-alpha-glucan branching enzyme GlgB"/>
    <property type="match status" value="1"/>
</dbReference>
<dbReference type="GO" id="GO:0043169">
    <property type="term" value="F:cation binding"/>
    <property type="evidence" value="ECO:0007669"/>
    <property type="project" value="InterPro"/>
</dbReference>
<reference evidence="13 14" key="1">
    <citation type="submission" date="2019-01" db="EMBL/GenBank/DDBJ databases">
        <title>Sinorhodobacter populi sp. nov. isolated from the symptomatic bark tissue of Populus euramericana canker.</title>
        <authorList>
            <person name="Xu G."/>
        </authorList>
    </citation>
    <scope>NUCLEOTIDE SEQUENCE [LARGE SCALE GENOMIC DNA]</scope>
    <source>
        <strain evidence="13 14">2D-5</strain>
    </source>
</reference>
<dbReference type="HAMAP" id="MF_00685">
    <property type="entry name" value="GlgB"/>
    <property type="match status" value="1"/>
</dbReference>
<dbReference type="FunFam" id="2.60.40.1180:FF:000002">
    <property type="entry name" value="1,4-alpha-glucan branching enzyme GlgB"/>
    <property type="match status" value="1"/>
</dbReference>
<dbReference type="CDD" id="cd11322">
    <property type="entry name" value="AmyAc_Glg_BE"/>
    <property type="match status" value="1"/>
</dbReference>
<dbReference type="InterPro" id="IPR014756">
    <property type="entry name" value="Ig_E-set"/>
</dbReference>
<dbReference type="CDD" id="cd02855">
    <property type="entry name" value="E_set_GBE_prok_N"/>
    <property type="match status" value="1"/>
</dbReference>
<dbReference type="InterPro" id="IPR054169">
    <property type="entry name" value="GlgB_N"/>
</dbReference>
<proteinExistence type="inferred from homology"/>
<dbReference type="GO" id="GO:0003844">
    <property type="term" value="F:1,4-alpha-glucan branching enzyme activity"/>
    <property type="evidence" value="ECO:0007669"/>
    <property type="project" value="UniProtKB-UniRule"/>
</dbReference>
<keyword evidence="8 10" id="KW-0320">Glycogen biosynthesis</keyword>
<keyword evidence="14" id="KW-1185">Reference proteome</keyword>
<dbReference type="Gene3D" id="2.60.40.1180">
    <property type="entry name" value="Golgi alpha-mannosidase II"/>
    <property type="match status" value="1"/>
</dbReference>
<dbReference type="Pfam" id="PF22019">
    <property type="entry name" value="GlgB_N"/>
    <property type="match status" value="1"/>
</dbReference>
<dbReference type="InterPro" id="IPR037439">
    <property type="entry name" value="Branching_enzy"/>
</dbReference>